<dbReference type="AlphaFoldDB" id="A0A9I9CSL9"/>
<comment type="subcellular location">
    <subcellularLocation>
        <location evidence="1">Membrane</location>
        <topology evidence="1">Multi-pass membrane protein</topology>
    </subcellularLocation>
</comment>
<dbReference type="PANTHER" id="PTHR11206">
    <property type="entry name" value="MULTIDRUG RESISTANCE PROTEIN"/>
    <property type="match status" value="1"/>
</dbReference>
<evidence type="ECO:0000256" key="4">
    <source>
        <dbReference type="ARBA" id="ARBA00022989"/>
    </source>
</evidence>
<name>A0A9I9CSL9_CUCME</name>
<evidence type="ECO:0000256" key="6">
    <source>
        <dbReference type="RuleBase" id="RU004914"/>
    </source>
</evidence>
<feature type="transmembrane region" description="Helical" evidence="6">
    <location>
        <begin position="233"/>
        <end position="253"/>
    </location>
</feature>
<keyword evidence="3 6" id="KW-0812">Transmembrane</keyword>
<keyword evidence="4 6" id="KW-1133">Transmembrane helix</keyword>
<dbReference type="CDD" id="cd13132">
    <property type="entry name" value="MATE_eukaryotic"/>
    <property type="match status" value="1"/>
</dbReference>
<feature type="transmembrane region" description="Helical" evidence="6">
    <location>
        <begin position="391"/>
        <end position="413"/>
    </location>
</feature>
<evidence type="ECO:0000313" key="7">
    <source>
        <dbReference type="EnsemblPlants" id="MELO3C007730.2.1"/>
    </source>
</evidence>
<keyword evidence="5 6" id="KW-0472">Membrane</keyword>
<feature type="transmembrane region" description="Helical" evidence="6">
    <location>
        <begin position="200"/>
        <end position="221"/>
    </location>
</feature>
<feature type="transmembrane region" description="Helical" evidence="6">
    <location>
        <begin position="123"/>
        <end position="146"/>
    </location>
</feature>
<dbReference type="EnsemblPlants" id="MELO3C007730.2.1">
    <property type="protein sequence ID" value="MELO3C007730.2.1"/>
    <property type="gene ID" value="MELO3C007730.2"/>
</dbReference>
<organism evidence="7">
    <name type="scientific">Cucumis melo</name>
    <name type="common">Muskmelon</name>
    <dbReference type="NCBI Taxonomy" id="3656"/>
    <lineage>
        <taxon>Eukaryota</taxon>
        <taxon>Viridiplantae</taxon>
        <taxon>Streptophyta</taxon>
        <taxon>Embryophyta</taxon>
        <taxon>Tracheophyta</taxon>
        <taxon>Spermatophyta</taxon>
        <taxon>Magnoliopsida</taxon>
        <taxon>eudicotyledons</taxon>
        <taxon>Gunneridae</taxon>
        <taxon>Pentapetalae</taxon>
        <taxon>rosids</taxon>
        <taxon>fabids</taxon>
        <taxon>Cucurbitales</taxon>
        <taxon>Cucurbitaceae</taxon>
        <taxon>Benincaseae</taxon>
        <taxon>Cucumis</taxon>
    </lineage>
</organism>
<feature type="transmembrane region" description="Helical" evidence="6">
    <location>
        <begin position="347"/>
        <end position="371"/>
    </location>
</feature>
<feature type="transmembrane region" description="Helical" evidence="6">
    <location>
        <begin position="85"/>
        <end position="103"/>
    </location>
</feature>
<dbReference type="GO" id="GO:0015297">
    <property type="term" value="F:antiporter activity"/>
    <property type="evidence" value="ECO:0007669"/>
    <property type="project" value="InterPro"/>
</dbReference>
<feature type="transmembrane region" description="Helical" evidence="6">
    <location>
        <begin position="451"/>
        <end position="472"/>
    </location>
</feature>
<feature type="transmembrane region" description="Helical" evidence="6">
    <location>
        <begin position="167"/>
        <end position="188"/>
    </location>
</feature>
<sequence>TIVDYYQIYAFKNGTHIVIIHNSNNRISSPHSCSAKGNFTIMAHDQQISVPLLEESTAILQSHDGDDDQNSEDLVRRVWIESKKLWYIVGPAILSRVSTHSVMVTSQAFAGHLGDLDLAAISIALNVIIGFDLGLMMGMASALETLCGQAYGAKKHYMLGVYLQRSWMVLFMCCVLLLPVFIFASPILKAIGEGDELAELAGGLARWLIPLHFSFAFYFPLQRFLQSQVKARAIMWVAVVGLVVHVAASWVFVGLLKMGVVGIAVACDISWWVLPIGLMGYSAGGGCPNTWTGFSLEALSGLWDFLKLSAASGHGHQRIRVYDSTSILCGVRVANELGGGNGKGAKFAAIVSSTTSLVIGLLFCCLIVIFHDKFGLLFSSTDIVLQEVNKLSILLAFTILFNSVQPVLSGVAVGSGWQSYVAYINLGCYYFIGLPLGIFTLRFTDLGVKGIWLGMIFGGTGIQTLILLIITIRCDWEEEAKKASLRMQKWTDQKFLPRQ</sequence>
<evidence type="ECO:0000256" key="5">
    <source>
        <dbReference type="ARBA" id="ARBA00023136"/>
    </source>
</evidence>
<dbReference type="InterPro" id="IPR002528">
    <property type="entry name" value="MATE_fam"/>
</dbReference>
<protein>
    <recommendedName>
        <fullName evidence="6">Protein DETOXIFICATION</fullName>
    </recommendedName>
    <alternativeName>
        <fullName evidence="6">Multidrug and toxic compound extrusion protein</fullName>
    </alternativeName>
</protein>
<accession>A0A9I9CSL9</accession>
<reference evidence="7" key="1">
    <citation type="submission" date="2023-03" db="UniProtKB">
        <authorList>
            <consortium name="EnsemblPlants"/>
        </authorList>
    </citation>
    <scope>IDENTIFICATION</scope>
</reference>
<evidence type="ECO:0000256" key="2">
    <source>
        <dbReference type="ARBA" id="ARBA00010199"/>
    </source>
</evidence>
<evidence type="ECO:0000256" key="1">
    <source>
        <dbReference type="ARBA" id="ARBA00004141"/>
    </source>
</evidence>
<dbReference type="InterPro" id="IPR045069">
    <property type="entry name" value="MATE_euk"/>
</dbReference>
<evidence type="ECO:0000256" key="3">
    <source>
        <dbReference type="ARBA" id="ARBA00022692"/>
    </source>
</evidence>
<proteinExistence type="inferred from homology"/>
<dbReference type="Pfam" id="PF01554">
    <property type="entry name" value="MatE"/>
    <property type="match status" value="2"/>
</dbReference>
<dbReference type="GO" id="GO:0042910">
    <property type="term" value="F:xenobiotic transmembrane transporter activity"/>
    <property type="evidence" value="ECO:0007669"/>
    <property type="project" value="InterPro"/>
</dbReference>
<feature type="transmembrane region" description="Helical" evidence="6">
    <location>
        <begin position="259"/>
        <end position="281"/>
    </location>
</feature>
<dbReference type="Gramene" id="MELO3C007730.2.1">
    <property type="protein sequence ID" value="MELO3C007730.2.1"/>
    <property type="gene ID" value="MELO3C007730.2"/>
</dbReference>
<feature type="transmembrane region" description="Helical" evidence="6">
    <location>
        <begin position="420"/>
        <end position="439"/>
    </location>
</feature>
<dbReference type="GO" id="GO:0016020">
    <property type="term" value="C:membrane"/>
    <property type="evidence" value="ECO:0007669"/>
    <property type="project" value="UniProtKB-SubCell"/>
</dbReference>
<comment type="similarity">
    <text evidence="2 6">Belongs to the multi antimicrobial extrusion (MATE) (TC 2.A.66.1) family.</text>
</comment>
<dbReference type="GO" id="GO:1990961">
    <property type="term" value="P:xenobiotic detoxification by transmembrane export across the plasma membrane"/>
    <property type="evidence" value="ECO:0007669"/>
    <property type="project" value="InterPro"/>
</dbReference>